<dbReference type="SUPFAM" id="SSF47576">
    <property type="entry name" value="Calponin-homology domain, CH-domain"/>
    <property type="match status" value="1"/>
</dbReference>
<proteinExistence type="predicted"/>
<feature type="coiled-coil region" evidence="2">
    <location>
        <begin position="3388"/>
        <end position="3415"/>
    </location>
</feature>
<dbReference type="SMART" id="SM00150">
    <property type="entry name" value="SPEC"/>
    <property type="match status" value="25"/>
</dbReference>
<name>A0A2B4SH99_STYPI</name>
<feature type="coiled-coil region" evidence="2">
    <location>
        <begin position="2020"/>
        <end position="2057"/>
    </location>
</feature>
<feature type="compositionally biased region" description="Basic and acidic residues" evidence="3">
    <location>
        <begin position="2494"/>
        <end position="2698"/>
    </location>
</feature>
<feature type="coiled-coil region" evidence="2">
    <location>
        <begin position="2341"/>
        <end position="2375"/>
    </location>
</feature>
<dbReference type="OrthoDB" id="5973307at2759"/>
<dbReference type="PANTHER" id="PTHR11915">
    <property type="entry name" value="SPECTRIN/FILAMIN RELATED CYTOSKELETAL PROTEIN"/>
    <property type="match status" value="1"/>
</dbReference>
<feature type="coiled-coil region" evidence="2">
    <location>
        <begin position="2963"/>
        <end position="3015"/>
    </location>
</feature>
<reference evidence="6" key="1">
    <citation type="journal article" date="2017" name="bioRxiv">
        <title>Comparative analysis of the genomes of Stylophora pistillata and Acropora digitifera provides evidence for extensive differences between species of corals.</title>
        <authorList>
            <person name="Voolstra C.R."/>
            <person name="Li Y."/>
            <person name="Liew Y.J."/>
            <person name="Baumgarten S."/>
            <person name="Zoccola D."/>
            <person name="Flot J.-F."/>
            <person name="Tambutte S."/>
            <person name="Allemand D."/>
            <person name="Aranda M."/>
        </authorList>
    </citation>
    <scope>NUCLEOTIDE SEQUENCE [LARGE SCALE GENOMIC DNA]</scope>
</reference>
<dbReference type="InterPro" id="IPR018159">
    <property type="entry name" value="Spectrin/alpha-actinin"/>
</dbReference>
<feature type="domain" description="Calponin-homology (CH)" evidence="4">
    <location>
        <begin position="134"/>
        <end position="240"/>
    </location>
</feature>
<evidence type="ECO:0000256" key="3">
    <source>
        <dbReference type="SAM" id="MobiDB-lite"/>
    </source>
</evidence>
<dbReference type="InterPro" id="IPR001715">
    <property type="entry name" value="CH_dom"/>
</dbReference>
<gene>
    <name evidence="5" type="primary">UTRN</name>
    <name evidence="5" type="ORF">AWC38_SpisGene6510</name>
</gene>
<feature type="coiled-coil region" evidence="2">
    <location>
        <begin position="2113"/>
        <end position="2157"/>
    </location>
</feature>
<protein>
    <submittedName>
        <fullName evidence="5">Utrophin</fullName>
    </submittedName>
</protein>
<dbReference type="Gene3D" id="1.10.418.10">
    <property type="entry name" value="Calponin-like domain"/>
    <property type="match status" value="2"/>
</dbReference>
<feature type="coiled-coil region" evidence="2">
    <location>
        <begin position="871"/>
        <end position="976"/>
    </location>
</feature>
<feature type="region of interest" description="Disordered" evidence="3">
    <location>
        <begin position="2494"/>
        <end position="2705"/>
    </location>
</feature>
<dbReference type="InterPro" id="IPR002017">
    <property type="entry name" value="Spectrin_repeat"/>
</dbReference>
<dbReference type="PROSITE" id="PS50021">
    <property type="entry name" value="CH"/>
    <property type="match status" value="2"/>
</dbReference>
<dbReference type="Gene3D" id="1.20.58.60">
    <property type="match status" value="23"/>
</dbReference>
<feature type="coiled-coil region" evidence="2">
    <location>
        <begin position="1264"/>
        <end position="1291"/>
    </location>
</feature>
<evidence type="ECO:0000256" key="1">
    <source>
        <dbReference type="ARBA" id="ARBA00022737"/>
    </source>
</evidence>
<feature type="coiled-coil region" evidence="2">
    <location>
        <begin position="1383"/>
        <end position="1431"/>
    </location>
</feature>
<dbReference type="STRING" id="50429.A0A2B4SH99"/>
<keyword evidence="1" id="KW-0677">Repeat</keyword>
<feature type="coiled-coil region" evidence="2">
    <location>
        <begin position="2285"/>
        <end position="2315"/>
    </location>
</feature>
<feature type="coiled-coil region" evidence="2">
    <location>
        <begin position="1024"/>
        <end position="1058"/>
    </location>
</feature>
<feature type="coiled-coil region" evidence="2">
    <location>
        <begin position="3456"/>
        <end position="3483"/>
    </location>
</feature>
<accession>A0A2B4SH99</accession>
<comment type="caution">
    <text evidence="5">The sequence shown here is derived from an EMBL/GenBank/DDBJ whole genome shotgun (WGS) entry which is preliminary data.</text>
</comment>
<dbReference type="SUPFAM" id="SSF46966">
    <property type="entry name" value="Spectrin repeat"/>
    <property type="match status" value="22"/>
</dbReference>
<feature type="domain" description="Calponin-homology (CH)" evidence="4">
    <location>
        <begin position="11"/>
        <end position="116"/>
    </location>
</feature>
<dbReference type="EMBL" id="LSMT01000077">
    <property type="protein sequence ID" value="PFX28756.1"/>
    <property type="molecule type" value="Genomic_DNA"/>
</dbReference>
<evidence type="ECO:0000313" key="6">
    <source>
        <dbReference type="Proteomes" id="UP000225706"/>
    </source>
</evidence>
<dbReference type="SMART" id="SM00033">
    <property type="entry name" value="CH"/>
    <property type="match status" value="2"/>
</dbReference>
<organism evidence="5 6">
    <name type="scientific">Stylophora pistillata</name>
    <name type="common">Smooth cauliflower coral</name>
    <dbReference type="NCBI Taxonomy" id="50429"/>
    <lineage>
        <taxon>Eukaryota</taxon>
        <taxon>Metazoa</taxon>
        <taxon>Cnidaria</taxon>
        <taxon>Anthozoa</taxon>
        <taxon>Hexacorallia</taxon>
        <taxon>Scleractinia</taxon>
        <taxon>Astrocoeniina</taxon>
        <taxon>Pocilloporidae</taxon>
        <taxon>Stylophora</taxon>
    </lineage>
</organism>
<dbReference type="Proteomes" id="UP000225706">
    <property type="component" value="Unassembled WGS sequence"/>
</dbReference>
<dbReference type="Pfam" id="PF00307">
    <property type="entry name" value="CH"/>
    <property type="match status" value="2"/>
</dbReference>
<keyword evidence="2" id="KW-0175">Coiled coil</keyword>
<keyword evidence="6" id="KW-1185">Reference proteome</keyword>
<feature type="coiled-coil region" evidence="2">
    <location>
        <begin position="632"/>
        <end position="796"/>
    </location>
</feature>
<sequence>MNYVYSGQREEIHKKTFRKWINSKLAMAVPPLEVTDLIEEVRDGHVFLSLLEVLLGTTLKREKGRMRVHKLTNVTTALKVLEKNRVKLVGISNYDIVDGKSTTILGLIWSIILRFQVQGVITGDDAGDTGVKDFQVEKKLLSWCQTSLEGYEDSVKLKDFTTSWRDGLAFNAIIHSHKPELFRFESLLKNDNKTNLDHAFNVANDEFSVPKLLDPADIDVDKPDKKLIIMYLTSLFHGLREYSPQGGKKRRKLDDLAGLEAYRASLRDLNAYISQEETLVSNKLESTGRFGNPLDDYSKSKSLMDDITNHRQDVGDVVDMGETLIMNDKTDETHRTEIKNQLLLLHDRWEKLEILSQRLHKRCRGAVVSPREQHIDTYNSWIQQTRNEISKRGQSQSQAEIRREIDDHEGSMVRIDYKKKEVDRVVSEVDELCREPHIDEEDREILQGKLKDFNINWDTMTSEAVQKDKELKNKLAQPSPAYENGETELLVQVSEDNVESTPSEFSTFEIQPQVQHSVESQPNVHYLVDFDDDHVDGADQIDSRDREAEKDAKLATLRDKINAVQLVLQKCTGKLENLKSSGAPIDLQGVEDQQNIVKECDSELKDGEPFLQDVILYGRELSQDDLFDNNEKENITRNMAQLQEHYDEMRNFVDDEEEGLSELRGELEKREKIRDWERKREELNEKLSQCEDKLRLQTQDQKRVEYTPNEERLAAAKNLSKEIVHLDSEVARVTEDGNKLVQRENIGGDVEEKLNNDIHDIEERYNQLKINRNDNVKRLEDAISQRESEKRKALDKWQEVTDRISVINVDARTKLRLIKEKDPHSAPEIQEQLEALQKCTNNVLSAFPEIQFGYDYGNDLLAGNQLGDEEKDKVEKDMDNIGEDFKALQKDINDEQDRLNDLLSEKAAENARAQEKLKKWQDGKDKLNSKLEDLSIKQYKEKSDKITTWQTWIIRMRKLQDKCQAKTNELKEANEPQNKKEVDEQMVLVKECKEELEAAKPVIHEGLDFGKLLIDDKILDDDVKASIKKDVNDVEYNLDKMEKDNADEQGRLEILAIQYDTDKKDKLIKWETWKVKLRSLLALKRNHLDEVKANDPTKRNVEELLAKAKDCEDSLTNTEPEIKFALDYGEQLVDDDLTDPDEKQKIHEDVVEMERTLKDLKEDTAKEKLRLQQIYFQQNEEKEKKLKQWEMWVIRINQLQGKCQEKVEGLKSKGDPHDKKDLEEQIVLAKELEEELQSTKPMINEGMDYGSLLLNDDIINGETKAKVKQDLDHIEEDLKELEKTSGEEKKRLEDILYQKGQEQKVKEWKNRTTRINILMKECDDKLAELQTKGDSKDRGDTEEQIILAKECSNKLQASKPEINAGLAFGKELLEDDVIGDVNKANIKQDLNELEGDMERLERANDEQERRLRELLDETEKEEAMMKDWRVRCASLTSYMDAADEKIQKGKNAESHEDIESSYILLKDLSADLAQTEPETIKTLDFGRELASNEELSSDSRQKVSNDVGDLEKRWKALMKESQDEYARLGVQLGASQARQTNLETWHERCDDLHGWVTDRYTRLRSRPTSPESSFGGIKRQQSVIEDLVKDLVSKQGEVNDVIDEGNQVIDDHTYAEKDRKVVHEKMTALHNDWNKLATLTSGKQQSVQVLLLEKEQQHLDKTQNWRRKIDPLVFWVSSAEDKLNTQFAIAPDLDTVKKQKAELEDFTNEMLSHQREVSETLEYGDKLLKDSELPEDDRTAIQKEVLDLSHRWENLEELVNWKSDRIDDTISKLKMQQEDKLQKWHEGLGEVNGWVVKTRVKVEAQQRLATDVDAALEQLDDFQEIIKDAPVYQEKVTHLNEFSGNLVTDPCLGEEERRGVREETVICNEKWNDLVNLANAKQARMEENLNKLERQEQDALERWRIRSERAGLALDKLEGQISVIDDPIGNDIETVRRQEDAFEIFSNEMEVNTTQMLDTLALGEKVKKDPKLTQKRKDEVAEHLNSLTARWDRVKDFVALRKERLDEASKRMQKDRRKKLDDWEEKLNHFDSFLRKAERETERLESIGDDLETVQRQYDDFQKTNQVNGQQKKVDDFETFTVELLADPVIDERSKQSMEHDKDDRLERWERVVDKINDHQHGLEDQLSNLEKTEGELSRWNDQLDVIQEEVAKVERVCEQEIAPDFDALEKQKTEAQDLKKSVNVLDPQVDDFLKNSDRLIDQSELPEMDLETVEQEAEVLKKRWSKVKFDVDARQHRIENMHVGLQQRQKDLLGEWKNSCNSTLKWLSDTSARVEAQDVTAPDLDHARAQRQEIEDILREIKRHDNQMDKLDQLGDKIVNDPSMRDLERTLVNNEKAAIIERYKGLLASAEAAKNRLDDQIKQLEKEQREKMKLWPEQTDPLDKWLSKNETTVQSYEPIGYDISYVKTQGKDAQEMITELLQEQPKFAEMTDFGNKLTTEPCVGLEERVKIQKDMQSLHERWDGLYESATSRHDRIQERLKILEDEQKRLADERKMLEEEEMQRQIDMERRRKEEEERRKKDTEERRKREEEARKRKEEEERKRREEEERIRKEEEEERKRKEEEEKRRREEKARQRREEEERARQEEEQKRKQEQEERKRKEEEDRKKREEERKQREEEERKKREEENRKRKEEQERRRKEQEERRKREEEERKKREEERRKKREEEEKKRKEREEKKRLEEEEKKRKEEEKEKKNGFGYSLGPLAHIPMVEQETRLFASPVDEVVVSVEENVVEAAAEPESFIFEGKLQDWKNDANDISVWLKDQDEKLPDAADNDTIASLKDKASKIVSLEKELPDYDRKFEDLEKDYEVLINDKHISEKQHGDVNEDMEKLRSQWHSFNTDKDVKKNRIKKKLWDKEQQKAGELTGSRVNLQAVKDWIGLRDKEIENMDLIGNDPKTLQRQKEDMKLLTKRLHDYEPRFTEATDTAYRLSKDPNFSKEQSKALRQDAEDCEKRWDDVLEKATDRMDRIVKKIPKLQKDQKEILDEWNDRSARFEKSLKKAEDKLKEQEAIGKEIGFEKRLSEITSPELTKKRGENNNEWKPTVDECNANLRTVRERLQDIQRAKKNRKWSILEALKDAVNSITARFRGNSRVGANYGVNLDKVVDLLEDHEDIMTDASTKQKDADEVFTLGRSAIDSGLLENEQDNEIHDRLTDLNHRWNGLNIDVIEREKRLEKLAEDIESEYKRFDSWREKCDNMNQWLSESEKLIKNEEKIGSDIGVLQEQIKDNQLFIKEMKAYEPKVDAMVEESQELVESSRLDKTDIDGVDKTKNALSSRWKAVNDHLNERQRKLDSALLDILKKDTEGRLGRWREQSIALGLLVTEAKRKVDDDVDDADFGDIQASAVQLQEVENSLNEDLNRELLEVTNDGHHVIEKEETQPDDKHEIGQKLDELNRQVSELEKGTREKKDRIKEASLKYFGRSLADCEEAVERLGEEAVNNFIDIGSDIEEVGKQLEELQEFENDMVKEEDKFSDIKDQFVDCKETELLRDEDRVRIHRRIGVLDEKWEELNKNHDANHRKLNHAMIVRHEELMEEVYDWLSDAEKQADSIVVNEDDIGSVMEEYGRHRDLKDEISSFEPTFKNPIAINDRLLNERIVDPERAESYETEKNTLENRWNNLQLKTMDNGAKLSGVLGRYVTIRLDEAEVKLTHAEASINRDDADYLDLDGAKEALHAFRGKRSGIHDSQKQVDRILDESRAVVREDFFKEHEREHFQGRIEMIDKRNKGLEDNADKEERRLLDTYILLLKQHLQRTNVWLKMAESRIKQEGEIGPGYDDVKKQLEDHQVFQEELRDHSMISTILGVDVSDPDITHGTQQQVKSLSDRWSKVWNWSEQRKAQLLKVLSNWQRFRDEQLILLNWLSNKEKTLKEMGRTDLSDGDEVKDHLEKLRVIEKELDEQGIRLQSLHKAGEDLLKNVDAGDPAAREIKTQLKDFDDCWNDIAKQVINRIQQLENSQSKLKEFHLEMDATNEWMDETELLLKSYKIGMDPEEASRLQEKTEIKCEERSRFATKVDRINIIGKDLAGEIDEPSHDAIQEELQPFNNRWSDVSNQLELYSDKVLALVTVQGSSLPAYFVPVLFTSYEIQVLRGESTRTYHAALCGGCTFDGLTAVVQVDLLSNPWDIDLGDYVTISVEDENGNVIATNFDGSKMPVPDFNFTYSAKYKDLFLQVKTGPAPLFTFTLGVLFDSKARVYKDLFLQVKTGPAPLFTFTLGVLFDSKARVYVPNHCVPRWQMTTSEHAVSQKYKQGNDTTELYQVFKTSTTQKVSTHEFKLFQLEYCFVKPGSYNIIITVINENLWPGFATYGCTMTYIKQYGKCGVLTPYKDISGLPVNVVQININEPADYGPIQVLVLVTINYIWSYDTGYYITVTVKDTDGNVIANNLDVSGIPVPDFNFTYVAKYKNLFFEVVTGPAATFVFTLSLTFDYTDRVYPLSECTHRWQMTTLENTMWRKYREGNNTALLQPVFKTAITQSIETEEFKLYRLDYCFGDNLTYKIAVSVITEDQKSGFVSYGCKKTYMIAHGRCDVRTPFRDISGGPVNLVVMDLEKPADYGPVHVLISGDGRHHQSNHFTLAASVPY</sequence>
<evidence type="ECO:0000256" key="2">
    <source>
        <dbReference type="SAM" id="Coils"/>
    </source>
</evidence>
<feature type="coiled-coil region" evidence="2">
    <location>
        <begin position="1143"/>
        <end position="1170"/>
    </location>
</feature>
<evidence type="ECO:0000259" key="4">
    <source>
        <dbReference type="PROSITE" id="PS50021"/>
    </source>
</evidence>
<dbReference type="InterPro" id="IPR036872">
    <property type="entry name" value="CH_dom_sf"/>
</dbReference>
<feature type="coiled-coil region" evidence="2">
    <location>
        <begin position="1875"/>
        <end position="1902"/>
    </location>
</feature>
<evidence type="ECO:0000313" key="5">
    <source>
        <dbReference type="EMBL" id="PFX28756.1"/>
    </source>
</evidence>
<dbReference type="CDD" id="cd00176">
    <property type="entry name" value="SPEC"/>
    <property type="match status" value="9"/>
</dbReference>
<dbReference type="Pfam" id="PF00435">
    <property type="entry name" value="Spectrin"/>
    <property type="match status" value="14"/>
</dbReference>